<sequence>MKTRNEYIAHVKEKHGIIERENSRPSQNPDYVRRECPEGHWKPIEEALKYFKMI</sequence>
<reference evidence="1 2" key="2">
    <citation type="submission" date="2020-03" db="EMBL/GenBank/DDBJ databases">
        <title>Investigating the evolutionary divergence of the Butyrivibrio group.</title>
        <authorList>
            <person name="Skvortsov T."/>
            <person name="Santos F.G."/>
            <person name="Ting K.S."/>
            <person name="Creevey C.J."/>
        </authorList>
    </citation>
    <scope>NUCLEOTIDE SEQUENCE [LARGE SCALE GENOMIC DNA]</scope>
    <source>
        <strain evidence="1 2">MZ8</strain>
    </source>
</reference>
<dbReference type="GO" id="GO:0008168">
    <property type="term" value="F:methyltransferase activity"/>
    <property type="evidence" value="ECO:0007669"/>
    <property type="project" value="UniProtKB-KW"/>
</dbReference>
<dbReference type="AlphaFoldDB" id="A0A6M0LHP2"/>
<keyword evidence="1" id="KW-0489">Methyltransferase</keyword>
<keyword evidence="1" id="KW-0808">Transferase</keyword>
<name>A0A6M0LHP2_PSEXY</name>
<organism evidence="1 2">
    <name type="scientific">Pseudobutyrivibrio xylanivorans</name>
    <dbReference type="NCBI Taxonomy" id="185007"/>
    <lineage>
        <taxon>Bacteria</taxon>
        <taxon>Bacillati</taxon>
        <taxon>Bacillota</taxon>
        <taxon>Clostridia</taxon>
        <taxon>Lachnospirales</taxon>
        <taxon>Lachnospiraceae</taxon>
        <taxon>Pseudobutyrivibrio</taxon>
    </lineage>
</organism>
<accession>A0A6M0LHP2</accession>
<evidence type="ECO:0000313" key="2">
    <source>
        <dbReference type="Proteomes" id="UP000473091"/>
    </source>
</evidence>
<reference evidence="1 2" key="1">
    <citation type="submission" date="2019-09" db="EMBL/GenBank/DDBJ databases">
        <authorList>
            <person name="Pidcock S.E."/>
            <person name="Huws S.A."/>
        </authorList>
    </citation>
    <scope>NUCLEOTIDE SEQUENCE [LARGE SCALE GENOMIC DNA]</scope>
    <source>
        <strain evidence="1 2">MZ8</strain>
    </source>
</reference>
<dbReference type="EMBL" id="VTVE01000002">
    <property type="protein sequence ID" value="NEX01680.1"/>
    <property type="molecule type" value="Genomic_DNA"/>
</dbReference>
<gene>
    <name evidence="1" type="ORF">F0Q01_07295</name>
</gene>
<comment type="caution">
    <text evidence="1">The sequence shown here is derived from an EMBL/GenBank/DDBJ whole genome shotgun (WGS) entry which is preliminary data.</text>
</comment>
<protein>
    <submittedName>
        <fullName evidence="1">RNA methyltransferase</fullName>
    </submittedName>
</protein>
<evidence type="ECO:0000313" key="1">
    <source>
        <dbReference type="EMBL" id="NEX01680.1"/>
    </source>
</evidence>
<proteinExistence type="predicted"/>
<dbReference type="GO" id="GO:0032259">
    <property type="term" value="P:methylation"/>
    <property type="evidence" value="ECO:0007669"/>
    <property type="project" value="UniProtKB-KW"/>
</dbReference>
<dbReference type="Proteomes" id="UP000473091">
    <property type="component" value="Unassembled WGS sequence"/>
</dbReference>